<keyword evidence="1" id="KW-0812">Transmembrane</keyword>
<evidence type="ECO:0000256" key="1">
    <source>
        <dbReference type="SAM" id="Phobius"/>
    </source>
</evidence>
<dbReference type="EMBL" id="BAABIA010000001">
    <property type="protein sequence ID" value="GAA5134065.1"/>
    <property type="molecule type" value="Genomic_DNA"/>
</dbReference>
<keyword evidence="1" id="KW-1133">Transmembrane helix</keyword>
<dbReference type="Proteomes" id="UP001499852">
    <property type="component" value="Unassembled WGS sequence"/>
</dbReference>
<protein>
    <submittedName>
        <fullName evidence="2">Uncharacterized protein</fullName>
    </submittedName>
</protein>
<accession>A0ABP9P095</accession>
<name>A0ABP9P095_9BACT</name>
<feature type="transmembrane region" description="Helical" evidence="1">
    <location>
        <begin position="12"/>
        <end position="31"/>
    </location>
</feature>
<evidence type="ECO:0000313" key="2">
    <source>
        <dbReference type="EMBL" id="GAA5134065.1"/>
    </source>
</evidence>
<feature type="transmembrane region" description="Helical" evidence="1">
    <location>
        <begin position="43"/>
        <end position="63"/>
    </location>
</feature>
<gene>
    <name evidence="2" type="ORF">GCM10023213_05040</name>
</gene>
<proteinExistence type="predicted"/>
<reference evidence="3" key="1">
    <citation type="journal article" date="2019" name="Int. J. Syst. Evol. Microbiol.">
        <title>The Global Catalogue of Microorganisms (GCM) 10K type strain sequencing project: providing services to taxonomists for standard genome sequencing and annotation.</title>
        <authorList>
            <consortium name="The Broad Institute Genomics Platform"/>
            <consortium name="The Broad Institute Genome Sequencing Center for Infectious Disease"/>
            <person name="Wu L."/>
            <person name="Ma J."/>
        </authorList>
    </citation>
    <scope>NUCLEOTIDE SEQUENCE [LARGE SCALE GENOMIC DNA]</scope>
    <source>
        <strain evidence="3">JCM 18053</strain>
    </source>
</reference>
<keyword evidence="1" id="KW-0472">Membrane</keyword>
<evidence type="ECO:0000313" key="3">
    <source>
        <dbReference type="Proteomes" id="UP001499852"/>
    </source>
</evidence>
<keyword evidence="3" id="KW-1185">Reference proteome</keyword>
<sequence length="76" mass="8436">MAHRFDLPGYRLLPYGVNLLPAGWLFVEILWSSAAEWRDFDWMSAYLGGLVLLLIIGLAAALFNDDTPGQEEPAIG</sequence>
<organism evidence="2 3">
    <name type="scientific">Prosthecobacter algae</name>
    <dbReference type="NCBI Taxonomy" id="1144682"/>
    <lineage>
        <taxon>Bacteria</taxon>
        <taxon>Pseudomonadati</taxon>
        <taxon>Verrucomicrobiota</taxon>
        <taxon>Verrucomicrobiia</taxon>
        <taxon>Verrucomicrobiales</taxon>
        <taxon>Verrucomicrobiaceae</taxon>
        <taxon>Prosthecobacter</taxon>
    </lineage>
</organism>
<comment type="caution">
    <text evidence="2">The sequence shown here is derived from an EMBL/GenBank/DDBJ whole genome shotgun (WGS) entry which is preliminary data.</text>
</comment>